<evidence type="ECO:0000259" key="8">
    <source>
        <dbReference type="Pfam" id="PF09335"/>
    </source>
</evidence>
<dbReference type="EMBL" id="JAVREH010000034">
    <property type="protein sequence ID" value="MDT0263281.1"/>
    <property type="molecule type" value="Genomic_DNA"/>
</dbReference>
<keyword evidence="10" id="KW-1185">Reference proteome</keyword>
<dbReference type="PANTHER" id="PTHR30353">
    <property type="entry name" value="INNER MEMBRANE PROTEIN DEDA-RELATED"/>
    <property type="match status" value="1"/>
</dbReference>
<evidence type="ECO:0000256" key="4">
    <source>
        <dbReference type="ARBA" id="ARBA00022692"/>
    </source>
</evidence>
<keyword evidence="5 7" id="KW-1133">Transmembrane helix</keyword>
<keyword evidence="4 7" id="KW-0812">Transmembrane</keyword>
<comment type="caution">
    <text evidence="9">The sequence shown here is derived from an EMBL/GenBank/DDBJ whole genome shotgun (WGS) entry which is preliminary data.</text>
</comment>
<accession>A0ABU2JE62</accession>
<evidence type="ECO:0000313" key="9">
    <source>
        <dbReference type="EMBL" id="MDT0263281.1"/>
    </source>
</evidence>
<evidence type="ECO:0000256" key="1">
    <source>
        <dbReference type="ARBA" id="ARBA00004651"/>
    </source>
</evidence>
<feature type="transmembrane region" description="Helical" evidence="7">
    <location>
        <begin position="151"/>
        <end position="172"/>
    </location>
</feature>
<name>A0ABU2JE62_9ACTN</name>
<sequence>MTQNAATALLASPISPNHLLGTYGLAGLLIIIFAECGLLIGFFLPGDTLLFAAGLVLAINDPSVRLPSLPVLLITLPIAAVAGNLVGYWIGREAGPKVFDRPRSRLFKPEYVTRSQAFFDRFGAATVLLARFVPVVRTVATVMAGVGRMRFALYAVYSLIGGIVWTDGVLLLGHWLGHIAFVRDTIAPKIDLILVTVVVLSILPTLIHWWRSRKSAPSTGI</sequence>
<feature type="transmembrane region" description="Helical" evidence="7">
    <location>
        <begin position="71"/>
        <end position="91"/>
    </location>
</feature>
<dbReference type="Pfam" id="PF09335">
    <property type="entry name" value="VTT_dom"/>
    <property type="match status" value="1"/>
</dbReference>
<dbReference type="InterPro" id="IPR032818">
    <property type="entry name" value="DedA-like"/>
</dbReference>
<dbReference type="Proteomes" id="UP001183176">
    <property type="component" value="Unassembled WGS sequence"/>
</dbReference>
<keyword evidence="3 7" id="KW-1003">Cell membrane</keyword>
<feature type="domain" description="VTT" evidence="8">
    <location>
        <begin position="44"/>
        <end position="173"/>
    </location>
</feature>
<dbReference type="RefSeq" id="WP_311424429.1">
    <property type="nucleotide sequence ID" value="NZ_JAVREH010000034.1"/>
</dbReference>
<organism evidence="9 10">
    <name type="scientific">Jatrophihabitans lederbergiae</name>
    <dbReference type="NCBI Taxonomy" id="3075547"/>
    <lineage>
        <taxon>Bacteria</taxon>
        <taxon>Bacillati</taxon>
        <taxon>Actinomycetota</taxon>
        <taxon>Actinomycetes</taxon>
        <taxon>Jatrophihabitantales</taxon>
        <taxon>Jatrophihabitantaceae</taxon>
        <taxon>Jatrophihabitans</taxon>
    </lineage>
</organism>
<feature type="transmembrane region" description="Helical" evidence="7">
    <location>
        <begin position="192"/>
        <end position="210"/>
    </location>
</feature>
<comment type="similarity">
    <text evidence="2 7">Belongs to the DedA family.</text>
</comment>
<dbReference type="InterPro" id="IPR032816">
    <property type="entry name" value="VTT_dom"/>
</dbReference>
<dbReference type="PANTHER" id="PTHR30353:SF0">
    <property type="entry name" value="TRANSMEMBRANE PROTEIN"/>
    <property type="match status" value="1"/>
</dbReference>
<evidence type="ECO:0000313" key="10">
    <source>
        <dbReference type="Proteomes" id="UP001183176"/>
    </source>
</evidence>
<evidence type="ECO:0000256" key="7">
    <source>
        <dbReference type="RuleBase" id="RU367016"/>
    </source>
</evidence>
<evidence type="ECO:0000256" key="6">
    <source>
        <dbReference type="ARBA" id="ARBA00023136"/>
    </source>
</evidence>
<evidence type="ECO:0000256" key="2">
    <source>
        <dbReference type="ARBA" id="ARBA00010792"/>
    </source>
</evidence>
<evidence type="ECO:0000256" key="5">
    <source>
        <dbReference type="ARBA" id="ARBA00022989"/>
    </source>
</evidence>
<keyword evidence="6 7" id="KW-0472">Membrane</keyword>
<reference evidence="10" key="1">
    <citation type="submission" date="2023-07" db="EMBL/GenBank/DDBJ databases">
        <title>30 novel species of actinomycetes from the DSMZ collection.</title>
        <authorList>
            <person name="Nouioui I."/>
        </authorList>
    </citation>
    <scope>NUCLEOTIDE SEQUENCE [LARGE SCALE GENOMIC DNA]</scope>
    <source>
        <strain evidence="10">DSM 44399</strain>
    </source>
</reference>
<gene>
    <name evidence="9" type="ORF">RM423_18005</name>
</gene>
<proteinExistence type="inferred from homology"/>
<protein>
    <submittedName>
        <fullName evidence="9">VTT domain-containing protein</fullName>
    </submittedName>
</protein>
<evidence type="ECO:0000256" key="3">
    <source>
        <dbReference type="ARBA" id="ARBA00022475"/>
    </source>
</evidence>
<comment type="subcellular location">
    <subcellularLocation>
        <location evidence="1 7">Cell membrane</location>
        <topology evidence="1 7">Multi-pass membrane protein</topology>
    </subcellularLocation>
</comment>
<feature type="transmembrane region" description="Helical" evidence="7">
    <location>
        <begin position="26"/>
        <end position="59"/>
    </location>
</feature>